<dbReference type="SUPFAM" id="SSF54909">
    <property type="entry name" value="Dimeric alpha+beta barrel"/>
    <property type="match status" value="1"/>
</dbReference>
<dbReference type="Gene3D" id="3.30.70.100">
    <property type="match status" value="1"/>
</dbReference>
<dbReference type="RefSeq" id="XP_013332382.1">
    <property type="nucleotide sequence ID" value="XM_013476928.1"/>
</dbReference>
<dbReference type="InterPro" id="IPR007138">
    <property type="entry name" value="ABM_dom"/>
</dbReference>
<proteinExistence type="predicted"/>
<organism evidence="2 3">
    <name type="scientific">Rasamsonia emersonii (strain ATCC 16479 / CBS 393.64 / IMI 116815)</name>
    <dbReference type="NCBI Taxonomy" id="1408163"/>
    <lineage>
        <taxon>Eukaryota</taxon>
        <taxon>Fungi</taxon>
        <taxon>Dikarya</taxon>
        <taxon>Ascomycota</taxon>
        <taxon>Pezizomycotina</taxon>
        <taxon>Eurotiomycetes</taxon>
        <taxon>Eurotiomycetidae</taxon>
        <taxon>Eurotiales</taxon>
        <taxon>Trichocomaceae</taxon>
        <taxon>Rasamsonia</taxon>
    </lineage>
</organism>
<gene>
    <name evidence="2" type="ORF">T310_0156</name>
</gene>
<evidence type="ECO:0000313" key="2">
    <source>
        <dbReference type="EMBL" id="KKA25770.1"/>
    </source>
</evidence>
<keyword evidence="3" id="KW-1185">Reference proteome</keyword>
<evidence type="ECO:0000313" key="3">
    <source>
        <dbReference type="Proteomes" id="UP000053958"/>
    </source>
</evidence>
<comment type="caution">
    <text evidence="2">The sequence shown here is derived from an EMBL/GenBank/DDBJ whole genome shotgun (WGS) entry which is preliminary data.</text>
</comment>
<dbReference type="EMBL" id="LASV01000012">
    <property type="protein sequence ID" value="KKA25770.1"/>
    <property type="molecule type" value="Genomic_DNA"/>
</dbReference>
<dbReference type="AlphaFoldDB" id="A0A0F4Z623"/>
<reference evidence="2 3" key="1">
    <citation type="submission" date="2015-04" db="EMBL/GenBank/DDBJ databases">
        <authorList>
            <person name="Heijne W.H."/>
            <person name="Fedorova N.D."/>
            <person name="Nierman W.C."/>
            <person name="Vollebregt A.W."/>
            <person name="Zhao Z."/>
            <person name="Wu L."/>
            <person name="Kumar M."/>
            <person name="Stam H."/>
            <person name="van den Berg M.A."/>
            <person name="Pel H.J."/>
        </authorList>
    </citation>
    <scope>NUCLEOTIDE SEQUENCE [LARGE SCALE GENOMIC DNA]</scope>
    <source>
        <strain evidence="2 3">CBS 393.64</strain>
    </source>
</reference>
<dbReference type="Proteomes" id="UP000053958">
    <property type="component" value="Unassembled WGS sequence"/>
</dbReference>
<feature type="domain" description="ABM" evidence="1">
    <location>
        <begin position="9"/>
        <end position="64"/>
    </location>
</feature>
<accession>A0A0F4Z623</accession>
<evidence type="ECO:0000259" key="1">
    <source>
        <dbReference type="Pfam" id="PF03992"/>
    </source>
</evidence>
<dbReference type="OrthoDB" id="4126315at2759"/>
<sequence>MSSSFNGVSLHVSITIAPENVPKFFEAFKPVYDKVIAEPECTFFEVHQSPDEPGVLSWVENWSKPKEWLIQHQLTKEYYKEYIAITEPMFLKPREIKVLNRLGSPYVLVKEDNGGIQTS</sequence>
<dbReference type="GeneID" id="25312211"/>
<dbReference type="Pfam" id="PF03992">
    <property type="entry name" value="ABM"/>
    <property type="match status" value="1"/>
</dbReference>
<dbReference type="InterPro" id="IPR011008">
    <property type="entry name" value="Dimeric_a/b-barrel"/>
</dbReference>
<protein>
    <recommendedName>
        <fullName evidence="1">ABM domain-containing protein</fullName>
    </recommendedName>
</protein>
<name>A0A0F4Z623_RASE3</name>